<dbReference type="EMBL" id="CM007387">
    <property type="protein sequence ID" value="ONK64708.1"/>
    <property type="molecule type" value="Genomic_DNA"/>
</dbReference>
<accession>A0A5P1EFN6</accession>
<proteinExistence type="predicted"/>
<sequence length="177" mass="20582">MFRELLRIERCIEGWEVSRGEERKQRQRRKSRVCSGEEKAQFWGRRDWRRDLTEMESDSGGVGEVAVEEAALVGELWLRRRWSERRWRPLRWGKVEGCGRPVKSRHRQKCRGVRQRTICRGGELRLGGGARCMKERAGEKKGVFARSGREVARRVGGCPTTSGRERLEAEAASRLGW</sequence>
<dbReference type="Proteomes" id="UP000243459">
    <property type="component" value="Chromosome 7"/>
</dbReference>
<evidence type="ECO:0000256" key="1">
    <source>
        <dbReference type="SAM" id="MobiDB-lite"/>
    </source>
</evidence>
<evidence type="ECO:0000313" key="3">
    <source>
        <dbReference type="Proteomes" id="UP000243459"/>
    </source>
</evidence>
<dbReference type="AlphaFoldDB" id="A0A5P1EFN6"/>
<gene>
    <name evidence="2" type="ORF">A4U43_C07F29050</name>
</gene>
<evidence type="ECO:0000313" key="2">
    <source>
        <dbReference type="EMBL" id="ONK64708.1"/>
    </source>
</evidence>
<dbReference type="Gramene" id="ONK64708">
    <property type="protein sequence ID" value="ONK64708"/>
    <property type="gene ID" value="A4U43_C07F29050"/>
</dbReference>
<protein>
    <submittedName>
        <fullName evidence="2">Uncharacterized protein</fullName>
    </submittedName>
</protein>
<name>A0A5P1EFN6_ASPOF</name>
<organism evidence="2 3">
    <name type="scientific">Asparagus officinalis</name>
    <name type="common">Garden asparagus</name>
    <dbReference type="NCBI Taxonomy" id="4686"/>
    <lineage>
        <taxon>Eukaryota</taxon>
        <taxon>Viridiplantae</taxon>
        <taxon>Streptophyta</taxon>
        <taxon>Embryophyta</taxon>
        <taxon>Tracheophyta</taxon>
        <taxon>Spermatophyta</taxon>
        <taxon>Magnoliopsida</taxon>
        <taxon>Liliopsida</taxon>
        <taxon>Asparagales</taxon>
        <taxon>Asparagaceae</taxon>
        <taxon>Asparagoideae</taxon>
        <taxon>Asparagus</taxon>
    </lineage>
</organism>
<keyword evidence="3" id="KW-1185">Reference proteome</keyword>
<reference evidence="3" key="1">
    <citation type="journal article" date="2017" name="Nat. Commun.">
        <title>The asparagus genome sheds light on the origin and evolution of a young Y chromosome.</title>
        <authorList>
            <person name="Harkess A."/>
            <person name="Zhou J."/>
            <person name="Xu C."/>
            <person name="Bowers J.E."/>
            <person name="Van der Hulst R."/>
            <person name="Ayyampalayam S."/>
            <person name="Mercati F."/>
            <person name="Riccardi P."/>
            <person name="McKain M.R."/>
            <person name="Kakrana A."/>
            <person name="Tang H."/>
            <person name="Ray J."/>
            <person name="Groenendijk J."/>
            <person name="Arikit S."/>
            <person name="Mathioni S.M."/>
            <person name="Nakano M."/>
            <person name="Shan H."/>
            <person name="Telgmann-Rauber A."/>
            <person name="Kanno A."/>
            <person name="Yue Z."/>
            <person name="Chen H."/>
            <person name="Li W."/>
            <person name="Chen Y."/>
            <person name="Xu X."/>
            <person name="Zhang Y."/>
            <person name="Luo S."/>
            <person name="Chen H."/>
            <person name="Gao J."/>
            <person name="Mao Z."/>
            <person name="Pires J.C."/>
            <person name="Luo M."/>
            <person name="Kudrna D."/>
            <person name="Wing R.A."/>
            <person name="Meyers B.C."/>
            <person name="Yi K."/>
            <person name="Kong H."/>
            <person name="Lavrijsen P."/>
            <person name="Sunseri F."/>
            <person name="Falavigna A."/>
            <person name="Ye Y."/>
            <person name="Leebens-Mack J.H."/>
            <person name="Chen G."/>
        </authorList>
    </citation>
    <scope>NUCLEOTIDE SEQUENCE [LARGE SCALE GENOMIC DNA]</scope>
    <source>
        <strain evidence="3">cv. DH0086</strain>
    </source>
</reference>
<feature type="region of interest" description="Disordered" evidence="1">
    <location>
        <begin position="154"/>
        <end position="177"/>
    </location>
</feature>